<evidence type="ECO:0000313" key="7">
    <source>
        <dbReference type="EMBL" id="MEX0469816.1"/>
    </source>
</evidence>
<sequence>MSEHKDTEAVTIDPNELTRSLSEIAERSQQLVKDFIARQESGQQLSMDDALHMSKLFQDLYARLMADPAQLVQAQVAFWQDYMALMQNQTLRMMGVESEPVRQPDKGDKRFTHEGWEDNPFFDFIKQSYLLTADYLHHTVDNVEGLDEKTKRKIDFYTRQFISATSPSNFLATNPEVLEKTVETRGQNLLDGLNKLLEDLERGNGQLKIRQTHPEAFQVGEDLAVTPGKVIYQNELMQLIQYAPATEEVARRPLLFVPPWINKYYILDLRPKNSLVKWLVEQGYTVFVISWCNPDEDLAGKSFEDYMTQGPLAALDAVEQAIGERDVNIVGYCLGGTLLASTLAYMAERGEKGVNSATFLTTLLDFDSPGELEVFIDEEQLNALEKQMNERGYLTGNQMASTMSSLRSNDLIWSFFVNNYLKGEDPFPFDLLFWNQDSTNMPARMHAFYLRKMYLENKLREPGGIELGGVPIDLGKVQVPSYFVSAKEDHIAPWHACYRGSRLLGGRTRFVLGGSGHIAGVINPPEKQKYGFWLNRNTPADPDAWFEGAEHHEGSWWLDWVKWLQPKQGGKVPARVPGDGKLKPIEDAPGSYVKAPANG</sequence>
<dbReference type="SUPFAM" id="SSF53474">
    <property type="entry name" value="alpha/beta-Hydrolases"/>
    <property type="match status" value="1"/>
</dbReference>
<evidence type="ECO:0000256" key="1">
    <source>
        <dbReference type="ARBA" id="ARBA00004496"/>
    </source>
</evidence>
<name>A0ABV3TFV3_9GAMM</name>
<keyword evidence="4" id="KW-0012">Acyltransferase</keyword>
<dbReference type="InterPro" id="IPR010941">
    <property type="entry name" value="PhaC_N"/>
</dbReference>
<keyword evidence="8" id="KW-1185">Reference proteome</keyword>
<evidence type="ECO:0000259" key="6">
    <source>
        <dbReference type="Pfam" id="PF07167"/>
    </source>
</evidence>
<gene>
    <name evidence="7" type="primary">phaC</name>
    <name evidence="7" type="ORF">V6X73_08765</name>
</gene>
<feature type="domain" description="Poly-beta-hydroxybutyrate polymerase N-terminal" evidence="6">
    <location>
        <begin position="108"/>
        <end position="279"/>
    </location>
</feature>
<dbReference type="RefSeq" id="WP_367959542.1">
    <property type="nucleotide sequence ID" value="NZ_JBAKFH010000001.1"/>
</dbReference>
<protein>
    <submittedName>
        <fullName evidence="7">Class I poly(R)-hydroxyalkanoic acid synthase</fullName>
    </submittedName>
</protein>
<evidence type="ECO:0000256" key="4">
    <source>
        <dbReference type="ARBA" id="ARBA00023315"/>
    </source>
</evidence>
<dbReference type="Gene3D" id="3.40.50.1820">
    <property type="entry name" value="alpha/beta hydrolase"/>
    <property type="match status" value="1"/>
</dbReference>
<dbReference type="InterPro" id="IPR051321">
    <property type="entry name" value="PHA/PHB_synthase"/>
</dbReference>
<evidence type="ECO:0000256" key="3">
    <source>
        <dbReference type="ARBA" id="ARBA00022679"/>
    </source>
</evidence>
<keyword evidence="3" id="KW-0808">Transferase</keyword>
<evidence type="ECO:0000313" key="8">
    <source>
        <dbReference type="Proteomes" id="UP001556709"/>
    </source>
</evidence>
<keyword evidence="2" id="KW-0963">Cytoplasm</keyword>
<dbReference type="EMBL" id="JBAKFM010000004">
    <property type="protein sequence ID" value="MEX0469816.1"/>
    <property type="molecule type" value="Genomic_DNA"/>
</dbReference>
<comment type="caution">
    <text evidence="7">The sequence shown here is derived from an EMBL/GenBank/DDBJ whole genome shotgun (WGS) entry which is preliminary data.</text>
</comment>
<comment type="subcellular location">
    <subcellularLocation>
        <location evidence="1">Cytoplasm</location>
    </subcellularLocation>
</comment>
<dbReference type="PANTHER" id="PTHR36837:SF5">
    <property type="entry name" value="POLY-3-HYDROXYBUTYRATE SYNTHASE"/>
    <property type="match status" value="1"/>
</dbReference>
<accession>A0ABV3TFV3</accession>
<dbReference type="PANTHER" id="PTHR36837">
    <property type="entry name" value="POLY(3-HYDROXYALKANOATE) POLYMERASE SUBUNIT PHAC"/>
    <property type="match status" value="1"/>
</dbReference>
<dbReference type="Pfam" id="PF07167">
    <property type="entry name" value="PhaC_N"/>
    <property type="match status" value="1"/>
</dbReference>
<reference evidence="7 8" key="1">
    <citation type="submission" date="2024-02" db="EMBL/GenBank/DDBJ databases">
        <title>New especies of Spiribacter isolated from saline water.</title>
        <authorList>
            <person name="Leon M.J."/>
            <person name="De La Haba R."/>
            <person name="Sanchez-Porro C."/>
            <person name="Ventosa A."/>
        </authorList>
    </citation>
    <scope>NUCLEOTIDE SEQUENCE [LARGE SCALE GENOMIC DNA]</scope>
    <source>
        <strain evidence="8">ag22IC6-390</strain>
    </source>
</reference>
<evidence type="ECO:0000256" key="5">
    <source>
        <dbReference type="SAM" id="MobiDB-lite"/>
    </source>
</evidence>
<evidence type="ECO:0000256" key="2">
    <source>
        <dbReference type="ARBA" id="ARBA00022490"/>
    </source>
</evidence>
<feature type="region of interest" description="Disordered" evidence="5">
    <location>
        <begin position="569"/>
        <end position="599"/>
    </location>
</feature>
<dbReference type="NCBIfam" id="TIGR01838">
    <property type="entry name" value="PHA_synth_I"/>
    <property type="match status" value="1"/>
</dbReference>
<dbReference type="Proteomes" id="UP001556709">
    <property type="component" value="Unassembled WGS sequence"/>
</dbReference>
<organism evidence="7 8">
    <name type="scientific">Spiribacter pallidus</name>
    <dbReference type="NCBI Taxonomy" id="1987936"/>
    <lineage>
        <taxon>Bacteria</taxon>
        <taxon>Pseudomonadati</taxon>
        <taxon>Pseudomonadota</taxon>
        <taxon>Gammaproteobacteria</taxon>
        <taxon>Chromatiales</taxon>
        <taxon>Ectothiorhodospiraceae</taxon>
        <taxon>Spiribacter</taxon>
    </lineage>
</organism>
<dbReference type="InterPro" id="IPR029058">
    <property type="entry name" value="AB_hydrolase_fold"/>
</dbReference>
<dbReference type="InterPro" id="IPR010963">
    <property type="entry name" value="PHA_synth_I"/>
</dbReference>
<proteinExistence type="predicted"/>